<dbReference type="GO" id="GO:0006281">
    <property type="term" value="P:DNA repair"/>
    <property type="evidence" value="ECO:0007669"/>
    <property type="project" value="TreeGrafter"/>
</dbReference>
<dbReference type="OMA" id="KLANWIR"/>
<dbReference type="Proteomes" id="UP000198287">
    <property type="component" value="Unassembled WGS sequence"/>
</dbReference>
<comment type="caution">
    <text evidence="2">The sequence shown here is derived from an EMBL/GenBank/DDBJ whole genome shotgun (WGS) entry which is preliminary data.</text>
</comment>
<organism evidence="2 3">
    <name type="scientific">Folsomia candida</name>
    <name type="common">Springtail</name>
    <dbReference type="NCBI Taxonomy" id="158441"/>
    <lineage>
        <taxon>Eukaryota</taxon>
        <taxon>Metazoa</taxon>
        <taxon>Ecdysozoa</taxon>
        <taxon>Arthropoda</taxon>
        <taxon>Hexapoda</taxon>
        <taxon>Collembola</taxon>
        <taxon>Entomobryomorpha</taxon>
        <taxon>Isotomoidea</taxon>
        <taxon>Isotomidae</taxon>
        <taxon>Proisotominae</taxon>
        <taxon>Folsomia</taxon>
    </lineage>
</organism>
<dbReference type="GO" id="GO:0030896">
    <property type="term" value="C:checkpoint clamp complex"/>
    <property type="evidence" value="ECO:0007669"/>
    <property type="project" value="InterPro"/>
</dbReference>
<feature type="compositionally biased region" description="Low complexity" evidence="1">
    <location>
        <begin position="349"/>
        <end position="358"/>
    </location>
</feature>
<feature type="region of interest" description="Disordered" evidence="1">
    <location>
        <begin position="345"/>
        <end position="371"/>
    </location>
</feature>
<protein>
    <submittedName>
        <fullName evidence="2">Cell cycle checkpoint control protein RAD9A</fullName>
    </submittedName>
</protein>
<dbReference type="GO" id="GO:0000076">
    <property type="term" value="P:DNA replication checkpoint signaling"/>
    <property type="evidence" value="ECO:0007669"/>
    <property type="project" value="TreeGrafter"/>
</dbReference>
<dbReference type="AlphaFoldDB" id="A0A226E4U0"/>
<evidence type="ECO:0000313" key="3">
    <source>
        <dbReference type="Proteomes" id="UP000198287"/>
    </source>
</evidence>
<dbReference type="GO" id="GO:0031573">
    <property type="term" value="P:mitotic intra-S DNA damage checkpoint signaling"/>
    <property type="evidence" value="ECO:0007669"/>
    <property type="project" value="TreeGrafter"/>
</dbReference>
<dbReference type="PANTHER" id="PTHR15237:SF0">
    <property type="entry name" value="CELL CYCLE CHECKPOINT CONTROL PROTEIN"/>
    <property type="match status" value="1"/>
</dbReference>
<dbReference type="GO" id="GO:0071479">
    <property type="term" value="P:cellular response to ionizing radiation"/>
    <property type="evidence" value="ECO:0007669"/>
    <property type="project" value="TreeGrafter"/>
</dbReference>
<dbReference type="Pfam" id="PF04139">
    <property type="entry name" value="Rad9"/>
    <property type="match status" value="1"/>
</dbReference>
<dbReference type="PANTHER" id="PTHR15237">
    <property type="entry name" value="DNA REPAIR PROTEIN RAD9"/>
    <property type="match status" value="1"/>
</dbReference>
<gene>
    <name evidence="2" type="ORF">Fcan01_12800</name>
</gene>
<proteinExistence type="predicted"/>
<dbReference type="STRING" id="158441.A0A226E4U0"/>
<reference evidence="2 3" key="1">
    <citation type="submission" date="2015-12" db="EMBL/GenBank/DDBJ databases">
        <title>The genome of Folsomia candida.</title>
        <authorList>
            <person name="Faddeeva A."/>
            <person name="Derks M.F."/>
            <person name="Anvar Y."/>
            <person name="Smit S."/>
            <person name="Van Straalen N."/>
            <person name="Roelofs D."/>
        </authorList>
    </citation>
    <scope>NUCLEOTIDE SEQUENCE [LARGE SCALE GENOMIC DNA]</scope>
    <source>
        <strain evidence="2 3">VU population</strain>
        <tissue evidence="2">Whole body</tissue>
    </source>
</reference>
<evidence type="ECO:0000256" key="1">
    <source>
        <dbReference type="SAM" id="MobiDB-lite"/>
    </source>
</evidence>
<name>A0A226E4U0_FOLCA</name>
<dbReference type="Gene3D" id="3.70.10.10">
    <property type="match status" value="1"/>
</dbReference>
<dbReference type="EMBL" id="LNIX01000006">
    <property type="protein sequence ID" value="OXA52735.1"/>
    <property type="molecule type" value="Genomic_DNA"/>
</dbReference>
<dbReference type="OrthoDB" id="60092at2759"/>
<sequence length="438" mass="49049">MKCRIDGVNLASWSRIITALATIGDEEVHFAFTERTLTLTVFNASLSGAATAIFYNTFFQNFCVPRGCNKIFKLPAKCIVKPFRSLKFIKSCLFCDIVFEDGNDVITITMGCKTLAEIRYTIKLLDNEDELRTDYDPDKLANWIRTDPKFMNTTLSNFSHGKGLIDLTLKALRNNIVLKNCATDLMRKEGKLYTELSVSSHAFDRISINVETEVTFQLKDFKTFIALAEHMKLSMAIHFQGHQEPVIISVKNEQLEATLLLAAKYIEPADLIDNGSSGSTGSSSNAISNVSSVAPPPNPIHQMRIPVAAPMVNNRTAHPLPHERMRNAELQSEAAVDIPSLVPDLDHTPNLPNLSAPQPALPPPAKDSRLPVRTKKKKFVEQDEEDIENVVQVVKPPSRKRMRDLYDKLNKPYDIYHQFPGHDIVLVPASSDEDEDET</sequence>
<dbReference type="InterPro" id="IPR007268">
    <property type="entry name" value="Rad9/Ddc1"/>
</dbReference>
<accession>A0A226E4U0</accession>
<evidence type="ECO:0000313" key="2">
    <source>
        <dbReference type="EMBL" id="OXA52735.1"/>
    </source>
</evidence>
<keyword evidence="3" id="KW-1185">Reference proteome</keyword>